<evidence type="ECO:0000259" key="11">
    <source>
        <dbReference type="Pfam" id="PF25849"/>
    </source>
</evidence>
<dbReference type="PANTHER" id="PTHR40088">
    <property type="entry name" value="PECTATE LYASE (EUROFUNG)"/>
    <property type="match status" value="1"/>
</dbReference>
<evidence type="ECO:0000313" key="14">
    <source>
        <dbReference type="Proteomes" id="UP000597206"/>
    </source>
</evidence>
<keyword evidence="4" id="KW-0479">Metal-binding</keyword>
<dbReference type="PANTHER" id="PTHR40088:SF1">
    <property type="entry name" value="PECTATE LYASE PEL9"/>
    <property type="match status" value="1"/>
</dbReference>
<sequence>MKKNRLALSIAAVLAVGGCASQSADMMSDSQNLTWQAITFGQSTDLNFGSTILPNKVGTNQVTVDGKLVQPGPVAKKFTVESRGGKLANSHEGGTFYYTKLPTNVNFILSADVQLDQLGPETGSTPNRQEGAGIMVRDIIGKARMNPQPEGQEEFPAASNMVMNIFRAHKKGVKGLINVDANFREGIYKPWGTAGNRMSRDEYVKGITYGPDKTYHMTLTRNDKGYVVSYSNGTMTKTVPLAGAHANIVEMQDPDHQYVGFFASRNAKMTVSNVQLTLSPAHTENAPRYHAKLVAPVLQQASPDMTPVDDYTVQARANYTGKFGVQQNGKWLVKDQLVSAGEMFDYNTSLTAAKAKFDVSFTPIEGPDLKTMSYHYTVTKKPLSGPHTLVVNPKGTHGHLTLQQAVNILPPGGTILLEDGDYPALTIPVSASGTPEHVKTLKAKGNHVRFVGTYLHDANYWKVSHIEVAGARTIVSGSHNEFEYMRTHNAPDSGFQISSPSDVGRALWASYNTVTDSESYNNMDKSQINADGFAVKMRVGDGNTLIRCVSHHNIDDGFDLFNKVEDGPDGAVTILDSVAYMNGETTTVKAKGGTRGNGFKLGGEGLPVAHIVKNSLAFHNNMDGFTDNFNPGSLVVENNVSIDNKRFNYLFRKSPYTSSVKQGTFEHDQSYRFYVPSKYSDVVNGEHFADNRFVKGGVTLDAQGHPVTGAWVQRLKKAARVNPKAAVPGQQAVQDIREFIYHD</sequence>
<evidence type="ECO:0000256" key="3">
    <source>
        <dbReference type="ARBA" id="ARBA00022525"/>
    </source>
</evidence>
<dbReference type="PROSITE" id="PS51257">
    <property type="entry name" value="PROKAR_LIPOPROTEIN"/>
    <property type="match status" value="1"/>
</dbReference>
<evidence type="ECO:0000313" key="13">
    <source>
        <dbReference type="EMBL" id="MBF9003229.1"/>
    </source>
</evidence>
<keyword evidence="3" id="KW-0964">Secreted</keyword>
<feature type="signal peptide" evidence="9">
    <location>
        <begin position="1"/>
        <end position="23"/>
    </location>
</feature>
<keyword evidence="14" id="KW-1185">Reference proteome</keyword>
<feature type="chain" id="PRO_5046305447" evidence="9">
    <location>
        <begin position="24"/>
        <end position="743"/>
    </location>
</feature>
<gene>
    <name evidence="13" type="ORF">I1A42_22375</name>
</gene>
<feature type="domain" description="Pel9A-like right handed beta-helix region" evidence="10">
    <location>
        <begin position="469"/>
        <end position="657"/>
    </location>
</feature>
<dbReference type="InterPro" id="IPR052052">
    <property type="entry name" value="Polysaccharide_Lyase_9"/>
</dbReference>
<dbReference type="InterPro" id="IPR058863">
    <property type="entry name" value="PelX-like_Ig"/>
</dbReference>
<evidence type="ECO:0000256" key="1">
    <source>
        <dbReference type="ARBA" id="ARBA00001913"/>
    </source>
</evidence>
<protein>
    <submittedName>
        <fullName evidence="13">Exopolygalacturonate lyase</fullName>
    </submittedName>
</protein>
<evidence type="ECO:0000259" key="10">
    <source>
        <dbReference type="Pfam" id="PF22842"/>
    </source>
</evidence>
<keyword evidence="7 13" id="KW-0456">Lyase</keyword>
<evidence type="ECO:0000256" key="5">
    <source>
        <dbReference type="ARBA" id="ARBA00022729"/>
    </source>
</evidence>
<feature type="domain" description="Pectate disaccharide-lyase-like central Ig-like" evidence="12">
    <location>
        <begin position="299"/>
        <end position="381"/>
    </location>
</feature>
<dbReference type="SUPFAM" id="SSF51126">
    <property type="entry name" value="Pectin lyase-like"/>
    <property type="match status" value="1"/>
</dbReference>
<dbReference type="Pfam" id="PF22842">
    <property type="entry name" value="Pel9A-like_beta_helix"/>
    <property type="match status" value="1"/>
</dbReference>
<dbReference type="EMBL" id="JADPMR010000004">
    <property type="protein sequence ID" value="MBF9003229.1"/>
    <property type="molecule type" value="Genomic_DNA"/>
</dbReference>
<evidence type="ECO:0000256" key="2">
    <source>
        <dbReference type="ARBA" id="ARBA00004613"/>
    </source>
</evidence>
<evidence type="ECO:0000256" key="9">
    <source>
        <dbReference type="SAM" id="SignalP"/>
    </source>
</evidence>
<feature type="domain" description="Pectate disaccharide-lyase-like N-terminal" evidence="11">
    <location>
        <begin position="36"/>
        <end position="281"/>
    </location>
</feature>
<reference evidence="13 14" key="1">
    <citation type="submission" date="2020-11" db="EMBL/GenBank/DDBJ databases">
        <title>Vibrio nitrifigilis sp. nov., a marine nitrogen-fixing bacterium isolated from the lagoon sediment of an islet inside an atoll.</title>
        <authorList>
            <person name="Wang L.-T."/>
            <person name="Shieh W.Y."/>
        </authorList>
    </citation>
    <scope>NUCLEOTIDE SEQUENCE [LARGE SCALE GENOMIC DNA]</scope>
    <source>
        <strain evidence="13 14">NFV-1</strain>
    </source>
</reference>
<evidence type="ECO:0000256" key="7">
    <source>
        <dbReference type="ARBA" id="ARBA00023239"/>
    </source>
</evidence>
<dbReference type="InterPro" id="IPR058953">
    <property type="entry name" value="PelX-like_N"/>
</dbReference>
<name>A0ABS0GLX5_9VIBR</name>
<comment type="cofactor">
    <cofactor evidence="1">
        <name>Ca(2+)</name>
        <dbReference type="ChEBI" id="CHEBI:29108"/>
    </cofactor>
</comment>
<comment type="similarity">
    <text evidence="8">Belongs to the polysaccharide lyase 9 family.</text>
</comment>
<dbReference type="Pfam" id="PF25850">
    <property type="entry name" value="PelX_Ig"/>
    <property type="match status" value="1"/>
</dbReference>
<dbReference type="InterPro" id="IPR053868">
    <property type="entry name" value="Pel9A-like_beta_helix"/>
</dbReference>
<evidence type="ECO:0000256" key="4">
    <source>
        <dbReference type="ARBA" id="ARBA00022723"/>
    </source>
</evidence>
<dbReference type="RefSeq" id="WP_196125119.1">
    <property type="nucleotide sequence ID" value="NZ_JADPMR010000004.1"/>
</dbReference>
<proteinExistence type="inferred from homology"/>
<evidence type="ECO:0000256" key="6">
    <source>
        <dbReference type="ARBA" id="ARBA00022837"/>
    </source>
</evidence>
<evidence type="ECO:0000256" key="8">
    <source>
        <dbReference type="ARBA" id="ARBA00038263"/>
    </source>
</evidence>
<dbReference type="InterPro" id="IPR011050">
    <property type="entry name" value="Pectin_lyase_fold/virulence"/>
</dbReference>
<accession>A0ABS0GLX5</accession>
<dbReference type="InterPro" id="IPR012334">
    <property type="entry name" value="Pectin_lyas_fold"/>
</dbReference>
<keyword evidence="6" id="KW-0106">Calcium</keyword>
<dbReference type="GO" id="GO:0016829">
    <property type="term" value="F:lyase activity"/>
    <property type="evidence" value="ECO:0007669"/>
    <property type="project" value="UniProtKB-KW"/>
</dbReference>
<organism evidence="13 14">
    <name type="scientific">Vibrio nitrifigilis</name>
    <dbReference type="NCBI Taxonomy" id="2789781"/>
    <lineage>
        <taxon>Bacteria</taxon>
        <taxon>Pseudomonadati</taxon>
        <taxon>Pseudomonadota</taxon>
        <taxon>Gammaproteobacteria</taxon>
        <taxon>Vibrionales</taxon>
        <taxon>Vibrionaceae</taxon>
        <taxon>Vibrio</taxon>
    </lineage>
</organism>
<dbReference type="Proteomes" id="UP000597206">
    <property type="component" value="Unassembled WGS sequence"/>
</dbReference>
<evidence type="ECO:0000259" key="12">
    <source>
        <dbReference type="Pfam" id="PF25850"/>
    </source>
</evidence>
<comment type="subcellular location">
    <subcellularLocation>
        <location evidence="2">Secreted</location>
    </subcellularLocation>
</comment>
<dbReference type="Gene3D" id="2.160.20.10">
    <property type="entry name" value="Single-stranded right-handed beta-helix, Pectin lyase-like"/>
    <property type="match status" value="1"/>
</dbReference>
<comment type="caution">
    <text evidence="13">The sequence shown here is derived from an EMBL/GenBank/DDBJ whole genome shotgun (WGS) entry which is preliminary data.</text>
</comment>
<dbReference type="Pfam" id="PF25849">
    <property type="entry name" value="PelX_N"/>
    <property type="match status" value="1"/>
</dbReference>
<keyword evidence="5 9" id="KW-0732">Signal</keyword>